<dbReference type="KEGG" id="vcn:VOLCADRAFT_92610"/>
<feature type="compositionally biased region" description="Low complexity" evidence="1">
    <location>
        <begin position="174"/>
        <end position="187"/>
    </location>
</feature>
<accession>D8U035</accession>
<protein>
    <submittedName>
        <fullName evidence="2">Uncharacterized protein</fullName>
    </submittedName>
</protein>
<dbReference type="Proteomes" id="UP000001058">
    <property type="component" value="Unassembled WGS sequence"/>
</dbReference>
<evidence type="ECO:0000313" key="3">
    <source>
        <dbReference type="Proteomes" id="UP000001058"/>
    </source>
</evidence>
<reference evidence="2 3" key="1">
    <citation type="journal article" date="2010" name="Science">
        <title>Genomic analysis of organismal complexity in the multicellular green alga Volvox carteri.</title>
        <authorList>
            <person name="Prochnik S.E."/>
            <person name="Umen J."/>
            <person name="Nedelcu A.M."/>
            <person name="Hallmann A."/>
            <person name="Miller S.M."/>
            <person name="Nishii I."/>
            <person name="Ferris P."/>
            <person name="Kuo A."/>
            <person name="Mitros T."/>
            <person name="Fritz-Laylin L.K."/>
            <person name="Hellsten U."/>
            <person name="Chapman J."/>
            <person name="Simakov O."/>
            <person name="Rensing S.A."/>
            <person name="Terry A."/>
            <person name="Pangilinan J."/>
            <person name="Kapitonov V."/>
            <person name="Jurka J."/>
            <person name="Salamov A."/>
            <person name="Shapiro H."/>
            <person name="Schmutz J."/>
            <person name="Grimwood J."/>
            <person name="Lindquist E."/>
            <person name="Lucas S."/>
            <person name="Grigoriev I.V."/>
            <person name="Schmitt R."/>
            <person name="Kirk D."/>
            <person name="Rokhsar D.S."/>
        </authorList>
    </citation>
    <scope>NUCLEOTIDE SEQUENCE [LARGE SCALE GENOMIC DNA]</scope>
    <source>
        <strain evidence="3">f. Nagariensis / Eve</strain>
    </source>
</reference>
<dbReference type="GeneID" id="9628328"/>
<name>D8U035_VOLCA</name>
<feature type="region of interest" description="Disordered" evidence="1">
    <location>
        <begin position="165"/>
        <end position="187"/>
    </location>
</feature>
<sequence>MLACVDGSINASRQFAYASIGEHRESFVTPSFAREEMGSMAYPHMAPGWQGLPTTESFINNDQPHNYDGTLADLLWPWEPLSEGVGTSFAEMNPLMWAPPGPPVDAYDYRASPPPYDQQVEDEQDVETHMAACALTVSPWCPTMRSLEAAPRGNSSLCDVRDLTPREESGEFRQQQQPCCDPQWPTD</sequence>
<dbReference type="RefSeq" id="XP_002952006.1">
    <property type="nucleotide sequence ID" value="XM_002951960.1"/>
</dbReference>
<dbReference type="AlphaFoldDB" id="D8U035"/>
<gene>
    <name evidence="2" type="ORF">VOLCADRAFT_92610</name>
</gene>
<organism evidence="3">
    <name type="scientific">Volvox carteri f. nagariensis</name>
    <dbReference type="NCBI Taxonomy" id="3068"/>
    <lineage>
        <taxon>Eukaryota</taxon>
        <taxon>Viridiplantae</taxon>
        <taxon>Chlorophyta</taxon>
        <taxon>core chlorophytes</taxon>
        <taxon>Chlorophyceae</taxon>
        <taxon>CS clade</taxon>
        <taxon>Chlamydomonadales</taxon>
        <taxon>Volvocaceae</taxon>
        <taxon>Volvox</taxon>
    </lineage>
</organism>
<proteinExistence type="predicted"/>
<evidence type="ECO:0000313" key="2">
    <source>
        <dbReference type="EMBL" id="EFJ46797.1"/>
    </source>
</evidence>
<dbReference type="EMBL" id="GL378348">
    <property type="protein sequence ID" value="EFJ46797.1"/>
    <property type="molecule type" value="Genomic_DNA"/>
</dbReference>
<evidence type="ECO:0000256" key="1">
    <source>
        <dbReference type="SAM" id="MobiDB-lite"/>
    </source>
</evidence>
<keyword evidence="3" id="KW-1185">Reference proteome</keyword>
<dbReference type="InParanoid" id="D8U035"/>